<reference evidence="3 4" key="1">
    <citation type="submission" date="2019-02" db="EMBL/GenBank/DDBJ databases">
        <title>Deep-cultivation of Planctomycetes and their phenomic and genomic characterization uncovers novel biology.</title>
        <authorList>
            <person name="Wiegand S."/>
            <person name="Jogler M."/>
            <person name="Boedeker C."/>
            <person name="Pinto D."/>
            <person name="Vollmers J."/>
            <person name="Rivas-Marin E."/>
            <person name="Kohn T."/>
            <person name="Peeters S.H."/>
            <person name="Heuer A."/>
            <person name="Rast P."/>
            <person name="Oberbeckmann S."/>
            <person name="Bunk B."/>
            <person name="Jeske O."/>
            <person name="Meyerdierks A."/>
            <person name="Storesund J.E."/>
            <person name="Kallscheuer N."/>
            <person name="Luecker S."/>
            <person name="Lage O.M."/>
            <person name="Pohl T."/>
            <person name="Merkel B.J."/>
            <person name="Hornburger P."/>
            <person name="Mueller R.-W."/>
            <person name="Bruemmer F."/>
            <person name="Labrenz M."/>
            <person name="Spormann A.M."/>
            <person name="Op Den Camp H."/>
            <person name="Overmann J."/>
            <person name="Amann R."/>
            <person name="Jetten M.S.M."/>
            <person name="Mascher T."/>
            <person name="Medema M.H."/>
            <person name="Devos D.P."/>
            <person name="Kaster A.-K."/>
            <person name="Ovreas L."/>
            <person name="Rohde M."/>
            <person name="Galperin M.Y."/>
            <person name="Jogler C."/>
        </authorList>
    </citation>
    <scope>NUCLEOTIDE SEQUENCE [LARGE SCALE GENOMIC DNA]</scope>
    <source>
        <strain evidence="3 4">Q31b</strain>
    </source>
</reference>
<keyword evidence="2" id="KW-0732">Signal</keyword>
<name>A0A5C6E0U1_9BACT</name>
<evidence type="ECO:0008006" key="5">
    <source>
        <dbReference type="Google" id="ProtNLM"/>
    </source>
</evidence>
<protein>
    <recommendedName>
        <fullName evidence="5">Nickel uptake substrate-specific transmembrane region</fullName>
    </recommendedName>
</protein>
<dbReference type="EMBL" id="SJPY01000004">
    <property type="protein sequence ID" value="TWU41271.1"/>
    <property type="molecule type" value="Genomic_DNA"/>
</dbReference>
<proteinExistence type="predicted"/>
<comment type="caution">
    <text evidence="3">The sequence shown here is derived from an EMBL/GenBank/DDBJ whole genome shotgun (WGS) entry which is preliminary data.</text>
</comment>
<evidence type="ECO:0000256" key="2">
    <source>
        <dbReference type="SAM" id="SignalP"/>
    </source>
</evidence>
<evidence type="ECO:0000313" key="3">
    <source>
        <dbReference type="EMBL" id="TWU41271.1"/>
    </source>
</evidence>
<sequence precursor="true">MFHLKSISGLLVIACCSIAVFGCSSEPAKGVVTGVVTKNGKPLDGVLVSFMPDSLKGTDAKMSRATTDDQGHYRLVYTGSGREEGAAAGWHRVTIEDLASENYRGSGPPPAPRVSPIYMDPSATPFSIEVKPGEQEIDLDVKSNR</sequence>
<feature type="chain" id="PRO_5022753139" description="Nickel uptake substrate-specific transmembrane region" evidence="2">
    <location>
        <begin position="22"/>
        <end position="145"/>
    </location>
</feature>
<keyword evidence="4" id="KW-1185">Reference proteome</keyword>
<evidence type="ECO:0000256" key="1">
    <source>
        <dbReference type="SAM" id="MobiDB-lite"/>
    </source>
</evidence>
<dbReference type="AlphaFoldDB" id="A0A5C6E0U1"/>
<dbReference type="RefSeq" id="WP_231617540.1">
    <property type="nucleotide sequence ID" value="NZ_SJPY01000004.1"/>
</dbReference>
<accession>A0A5C6E0U1</accession>
<dbReference type="Proteomes" id="UP000315471">
    <property type="component" value="Unassembled WGS sequence"/>
</dbReference>
<feature type="signal peptide" evidence="2">
    <location>
        <begin position="1"/>
        <end position="21"/>
    </location>
</feature>
<dbReference type="PROSITE" id="PS51257">
    <property type="entry name" value="PROKAR_LIPOPROTEIN"/>
    <property type="match status" value="1"/>
</dbReference>
<organism evidence="3 4">
    <name type="scientific">Novipirellula aureliae</name>
    <dbReference type="NCBI Taxonomy" id="2527966"/>
    <lineage>
        <taxon>Bacteria</taxon>
        <taxon>Pseudomonadati</taxon>
        <taxon>Planctomycetota</taxon>
        <taxon>Planctomycetia</taxon>
        <taxon>Pirellulales</taxon>
        <taxon>Pirellulaceae</taxon>
        <taxon>Novipirellula</taxon>
    </lineage>
</organism>
<feature type="region of interest" description="Disordered" evidence="1">
    <location>
        <begin position="101"/>
        <end position="120"/>
    </location>
</feature>
<evidence type="ECO:0000313" key="4">
    <source>
        <dbReference type="Proteomes" id="UP000315471"/>
    </source>
</evidence>
<gene>
    <name evidence="3" type="ORF">Q31b_27100</name>
</gene>